<dbReference type="AlphaFoldDB" id="A0A514CNQ6"/>
<reference evidence="1 2" key="1">
    <citation type="submission" date="2019-06" db="EMBL/GenBank/DDBJ databases">
        <title>Echinicola alkalisoli sp. nov. isolated from saline soil.</title>
        <authorList>
            <person name="Sun J.-Q."/>
            <person name="Xu L."/>
        </authorList>
    </citation>
    <scope>NUCLEOTIDE SEQUENCE [LARGE SCALE GENOMIC DNA]</scope>
    <source>
        <strain evidence="1 2">LN3S3</strain>
    </source>
</reference>
<name>A0A514CNQ6_9BACT</name>
<protein>
    <recommendedName>
        <fullName evidence="3">Viral A-type inclusion protein</fullName>
    </recommendedName>
</protein>
<proteinExistence type="predicted"/>
<dbReference type="KEGG" id="echi:FKX85_00040"/>
<accession>A0A514CNQ6</accession>
<keyword evidence="2" id="KW-1185">Reference proteome</keyword>
<dbReference type="OrthoDB" id="1436925at2"/>
<gene>
    <name evidence="1" type="ORF">FKX85_00040</name>
</gene>
<evidence type="ECO:0000313" key="2">
    <source>
        <dbReference type="Proteomes" id="UP000316614"/>
    </source>
</evidence>
<evidence type="ECO:0008006" key="3">
    <source>
        <dbReference type="Google" id="ProtNLM"/>
    </source>
</evidence>
<organism evidence="1 2">
    <name type="scientific">Echinicola soli</name>
    <dbReference type="NCBI Taxonomy" id="2591634"/>
    <lineage>
        <taxon>Bacteria</taxon>
        <taxon>Pseudomonadati</taxon>
        <taxon>Bacteroidota</taxon>
        <taxon>Cytophagia</taxon>
        <taxon>Cytophagales</taxon>
        <taxon>Cyclobacteriaceae</taxon>
        <taxon>Echinicola</taxon>
    </lineage>
</organism>
<dbReference type="EMBL" id="CP041253">
    <property type="protein sequence ID" value="QDH81441.1"/>
    <property type="molecule type" value="Genomic_DNA"/>
</dbReference>
<dbReference type="Proteomes" id="UP000316614">
    <property type="component" value="Chromosome"/>
</dbReference>
<sequence length="132" mass="14782">MVILILVAGILASCNGHQKEVEKLKGEVLEIHDEVMPLMGKIKEEQKQLMTASGKLMAADSAANKATANEMREVAKNLGDAYEGMFVWMRQYKVDFEGMEEEQVIAYLEEQKKKVGKVNDDITNALEEAEAY</sequence>
<evidence type="ECO:0000313" key="1">
    <source>
        <dbReference type="EMBL" id="QDH81441.1"/>
    </source>
</evidence>